<reference evidence="1 2" key="1">
    <citation type="submission" date="2017-11" db="EMBL/GenBank/DDBJ databases">
        <title>Isolation and Characterization of Methanogenic Archaea from Saline Meromictic Lake at Siberia.</title>
        <authorList>
            <person name="Shen Y."/>
            <person name="Huang H.-H."/>
            <person name="Lai M.-C."/>
            <person name="Chen S.-C."/>
        </authorList>
    </citation>
    <scope>NUCLEOTIDE SEQUENCE [LARGE SCALE GENOMIC DNA]</scope>
    <source>
        <strain evidence="1 2">SY-01</strain>
    </source>
</reference>
<dbReference type="SUPFAM" id="SSF75169">
    <property type="entry name" value="DsrEFH-like"/>
    <property type="match status" value="1"/>
</dbReference>
<dbReference type="RefSeq" id="WP_135389326.1">
    <property type="nucleotide sequence ID" value="NZ_PGGK01000004.1"/>
</dbReference>
<proteinExistence type="predicted"/>
<dbReference type="AlphaFoldDB" id="A0A4E0PY59"/>
<accession>A0A4E0PY59</accession>
<comment type="caution">
    <text evidence="1">The sequence shown here is derived from an EMBL/GenBank/DDBJ whole genome shotgun (WGS) entry which is preliminary data.</text>
</comment>
<evidence type="ECO:0000313" key="2">
    <source>
        <dbReference type="Proteomes" id="UP000297295"/>
    </source>
</evidence>
<keyword evidence="2" id="KW-1185">Reference proteome</keyword>
<dbReference type="InterPro" id="IPR003787">
    <property type="entry name" value="Sulphur_relay_DsrE/F-like"/>
</dbReference>
<dbReference type="OrthoDB" id="285310at2157"/>
<dbReference type="Pfam" id="PF02635">
    <property type="entry name" value="DsrE"/>
    <property type="match status" value="1"/>
</dbReference>
<gene>
    <name evidence="1" type="ORF">CUN85_05505</name>
</gene>
<dbReference type="InterPro" id="IPR027396">
    <property type="entry name" value="DsrEFH-like"/>
</dbReference>
<organism evidence="1 2">
    <name type="scientific">Methanolobus halotolerans</name>
    <dbReference type="NCBI Taxonomy" id="2052935"/>
    <lineage>
        <taxon>Archaea</taxon>
        <taxon>Methanobacteriati</taxon>
        <taxon>Methanobacteriota</taxon>
        <taxon>Stenosarchaea group</taxon>
        <taxon>Methanomicrobia</taxon>
        <taxon>Methanosarcinales</taxon>
        <taxon>Methanosarcinaceae</taxon>
        <taxon>Methanolobus</taxon>
    </lineage>
</organism>
<dbReference type="Gene3D" id="3.40.1260.10">
    <property type="entry name" value="DsrEFH-like"/>
    <property type="match status" value="1"/>
</dbReference>
<dbReference type="Proteomes" id="UP000297295">
    <property type="component" value="Unassembled WGS sequence"/>
</dbReference>
<evidence type="ECO:0000313" key="1">
    <source>
        <dbReference type="EMBL" id="TGC09809.1"/>
    </source>
</evidence>
<dbReference type="EMBL" id="PGGK01000004">
    <property type="protein sequence ID" value="TGC09809.1"/>
    <property type="molecule type" value="Genomic_DNA"/>
</dbReference>
<protein>
    <submittedName>
        <fullName evidence="1">Sulfur reduction protein DsrE</fullName>
    </submittedName>
</protein>
<name>A0A4E0PY59_9EURY</name>
<sequence>MKLGIVISTNEPEIVWNAFRFGVTSLKAEHEVKIFLLNKGVEAEGIKDEKYNVKEQIDSFVEDKGEILACGTCLESRQKEGSDVCPISTMMDLLVLVEESDKILTFG</sequence>